<dbReference type="EMBL" id="JANPWB010000003">
    <property type="protein sequence ID" value="KAJ1203558.1"/>
    <property type="molecule type" value="Genomic_DNA"/>
</dbReference>
<feature type="compositionally biased region" description="Basic and acidic residues" evidence="1">
    <location>
        <begin position="57"/>
        <end position="73"/>
    </location>
</feature>
<accession>A0AAV7VT95</accession>
<evidence type="ECO:0000256" key="1">
    <source>
        <dbReference type="SAM" id="MobiDB-lite"/>
    </source>
</evidence>
<sequence length="273" mass="28791">MVWSGPPPIGLGHDTCAWLRWFGGLPRRVGLLIRHCSGRGTVDRARSRVSSSWPRGAAEDLRGTRPPPRDVDKSGVGVEALVKTAEGGPEPWGVVRPLGHWCPVPAQTLKDPTGHQRGTGRVNWTGALPAWCWGRIPLGLQLCGREGVAAALTGSRKAACPEDSGEVWSAEVSWAAGVARRKTRLSAGGPGPGPAPVRLVPVLGWAGLERAAAAWTDPEWSPCPHRGATALHPDGHLPEEPGGPGVTPWWPSGAVTGALEGVLIAPKLLARRR</sequence>
<feature type="region of interest" description="Disordered" evidence="1">
    <location>
        <begin position="225"/>
        <end position="245"/>
    </location>
</feature>
<protein>
    <submittedName>
        <fullName evidence="2">Uncharacterized protein</fullName>
    </submittedName>
</protein>
<name>A0AAV7VT95_PLEWA</name>
<gene>
    <name evidence="2" type="ORF">NDU88_007343</name>
</gene>
<evidence type="ECO:0000313" key="3">
    <source>
        <dbReference type="Proteomes" id="UP001066276"/>
    </source>
</evidence>
<reference evidence="2" key="1">
    <citation type="journal article" date="2022" name="bioRxiv">
        <title>Sequencing and chromosome-scale assembly of the giantPleurodeles waltlgenome.</title>
        <authorList>
            <person name="Brown T."/>
            <person name="Elewa A."/>
            <person name="Iarovenko S."/>
            <person name="Subramanian E."/>
            <person name="Araus A.J."/>
            <person name="Petzold A."/>
            <person name="Susuki M."/>
            <person name="Suzuki K.-i.T."/>
            <person name="Hayashi T."/>
            <person name="Toyoda A."/>
            <person name="Oliveira C."/>
            <person name="Osipova E."/>
            <person name="Leigh N.D."/>
            <person name="Simon A."/>
            <person name="Yun M.H."/>
        </authorList>
    </citation>
    <scope>NUCLEOTIDE SEQUENCE</scope>
    <source>
        <strain evidence="2">20211129_DDA</strain>
        <tissue evidence="2">Liver</tissue>
    </source>
</reference>
<dbReference type="Proteomes" id="UP001066276">
    <property type="component" value="Chromosome 2_1"/>
</dbReference>
<evidence type="ECO:0000313" key="2">
    <source>
        <dbReference type="EMBL" id="KAJ1203558.1"/>
    </source>
</evidence>
<feature type="region of interest" description="Disordered" evidence="1">
    <location>
        <begin position="46"/>
        <end position="74"/>
    </location>
</feature>
<organism evidence="2 3">
    <name type="scientific">Pleurodeles waltl</name>
    <name type="common">Iberian ribbed newt</name>
    <dbReference type="NCBI Taxonomy" id="8319"/>
    <lineage>
        <taxon>Eukaryota</taxon>
        <taxon>Metazoa</taxon>
        <taxon>Chordata</taxon>
        <taxon>Craniata</taxon>
        <taxon>Vertebrata</taxon>
        <taxon>Euteleostomi</taxon>
        <taxon>Amphibia</taxon>
        <taxon>Batrachia</taxon>
        <taxon>Caudata</taxon>
        <taxon>Salamandroidea</taxon>
        <taxon>Salamandridae</taxon>
        <taxon>Pleurodelinae</taxon>
        <taxon>Pleurodeles</taxon>
    </lineage>
</organism>
<comment type="caution">
    <text evidence="2">The sequence shown here is derived from an EMBL/GenBank/DDBJ whole genome shotgun (WGS) entry which is preliminary data.</text>
</comment>
<dbReference type="AlphaFoldDB" id="A0AAV7VT95"/>
<keyword evidence="3" id="KW-1185">Reference proteome</keyword>
<proteinExistence type="predicted"/>